<dbReference type="GeneID" id="120274062"/>
<protein>
    <submittedName>
        <fullName evidence="2">Protein-lysine N-methyltransferase EFM3 isoform X1</fullName>
    </submittedName>
</protein>
<sequence length="246" mass="27551">MHREQEKDEDDDEIVCLDESFFINRDYQITTFKFGPQVLNLLCLQSASTDYDLTGQIVWPGAVLLNNYLSQNSEMLKGCSVIELGSGIGVTGILCSRFCDEVVLTDHNDEVLEILNKNIELQSSSGNSSYAGLTAEKLEWGNKDEIEQILQKHPRGFDIILGADICFQQSSIPLLFDTVERILQFRAGQCRFVLAYVSRAKVMDVMVLNEAVQHGLDVKEVSGTRSIISNLEGVIFEITLKQASEF</sequence>
<evidence type="ECO:0000313" key="1">
    <source>
        <dbReference type="Proteomes" id="UP001515500"/>
    </source>
</evidence>
<dbReference type="GO" id="GO:0005634">
    <property type="term" value="C:nucleus"/>
    <property type="evidence" value="ECO:0007669"/>
    <property type="project" value="TreeGrafter"/>
</dbReference>
<dbReference type="AlphaFoldDB" id="A0AB40CEN2"/>
<dbReference type="InterPro" id="IPR038899">
    <property type="entry name" value="METTL22"/>
</dbReference>
<dbReference type="InterPro" id="IPR019410">
    <property type="entry name" value="Methyltransf_16"/>
</dbReference>
<dbReference type="GO" id="GO:0008276">
    <property type="term" value="F:protein methyltransferase activity"/>
    <property type="evidence" value="ECO:0007669"/>
    <property type="project" value="InterPro"/>
</dbReference>
<dbReference type="PANTHER" id="PTHR23108:SF3">
    <property type="entry name" value="METHYLTRANSFERASE FAMILY PROTEIN"/>
    <property type="match status" value="1"/>
</dbReference>
<gene>
    <name evidence="2" type="primary">LOC120274062</name>
</gene>
<dbReference type="InterPro" id="IPR029063">
    <property type="entry name" value="SAM-dependent_MTases_sf"/>
</dbReference>
<proteinExistence type="predicted"/>
<dbReference type="Pfam" id="PF10294">
    <property type="entry name" value="Methyltransf_16"/>
    <property type="match status" value="1"/>
</dbReference>
<name>A0AB40CEN2_DIOCR</name>
<evidence type="ECO:0000313" key="2">
    <source>
        <dbReference type="RefSeq" id="XP_039136743.1"/>
    </source>
</evidence>
<dbReference type="PANTHER" id="PTHR23108">
    <property type="entry name" value="METHYLTRANSFERASE-RELATED"/>
    <property type="match status" value="1"/>
</dbReference>
<accession>A0AB40CEN2</accession>
<dbReference type="SUPFAM" id="SSF53335">
    <property type="entry name" value="S-adenosyl-L-methionine-dependent methyltransferases"/>
    <property type="match status" value="1"/>
</dbReference>
<dbReference type="RefSeq" id="XP_039136743.1">
    <property type="nucleotide sequence ID" value="XM_039280809.1"/>
</dbReference>
<dbReference type="Proteomes" id="UP001515500">
    <property type="component" value="Chromosome 12"/>
</dbReference>
<keyword evidence="1" id="KW-1185">Reference proteome</keyword>
<dbReference type="Gene3D" id="3.40.50.150">
    <property type="entry name" value="Vaccinia Virus protein VP39"/>
    <property type="match status" value="1"/>
</dbReference>
<organism evidence="1 2">
    <name type="scientific">Dioscorea cayennensis subsp. rotundata</name>
    <name type="common">White Guinea yam</name>
    <name type="synonym">Dioscorea rotundata</name>
    <dbReference type="NCBI Taxonomy" id="55577"/>
    <lineage>
        <taxon>Eukaryota</taxon>
        <taxon>Viridiplantae</taxon>
        <taxon>Streptophyta</taxon>
        <taxon>Embryophyta</taxon>
        <taxon>Tracheophyta</taxon>
        <taxon>Spermatophyta</taxon>
        <taxon>Magnoliopsida</taxon>
        <taxon>Liliopsida</taxon>
        <taxon>Dioscoreales</taxon>
        <taxon>Dioscoreaceae</taxon>
        <taxon>Dioscorea</taxon>
    </lineage>
</organism>
<reference evidence="2" key="1">
    <citation type="submission" date="2025-08" db="UniProtKB">
        <authorList>
            <consortium name="RefSeq"/>
        </authorList>
    </citation>
    <scope>IDENTIFICATION</scope>
</reference>